<dbReference type="InterPro" id="IPR036388">
    <property type="entry name" value="WH-like_DNA-bd_sf"/>
</dbReference>
<dbReference type="SMART" id="SM00421">
    <property type="entry name" value="HTH_LUXR"/>
    <property type="match status" value="1"/>
</dbReference>
<comment type="caution">
    <text evidence="2">The sequence shown here is derived from an EMBL/GenBank/DDBJ whole genome shotgun (WGS) entry which is preliminary data.</text>
</comment>
<accession>A0ABP3ENY3</accession>
<organism evidence="2 3">
    <name type="scientific">Streptomyces polychromogenes</name>
    <dbReference type="NCBI Taxonomy" id="67342"/>
    <lineage>
        <taxon>Bacteria</taxon>
        <taxon>Bacillati</taxon>
        <taxon>Actinomycetota</taxon>
        <taxon>Actinomycetes</taxon>
        <taxon>Kitasatosporales</taxon>
        <taxon>Streptomycetaceae</taxon>
        <taxon>Streptomyces</taxon>
    </lineage>
</organism>
<dbReference type="PRINTS" id="PR00038">
    <property type="entry name" value="HTHLUXR"/>
</dbReference>
<dbReference type="InterPro" id="IPR000792">
    <property type="entry name" value="Tscrpt_reg_LuxR_C"/>
</dbReference>
<dbReference type="PROSITE" id="PS50043">
    <property type="entry name" value="HTH_LUXR_2"/>
    <property type="match status" value="1"/>
</dbReference>
<dbReference type="SUPFAM" id="SSF46894">
    <property type="entry name" value="C-terminal effector domain of the bipartite response regulators"/>
    <property type="match status" value="1"/>
</dbReference>
<reference evidence="3" key="1">
    <citation type="journal article" date="2019" name="Int. J. Syst. Evol. Microbiol.">
        <title>The Global Catalogue of Microorganisms (GCM) 10K type strain sequencing project: providing services to taxonomists for standard genome sequencing and annotation.</title>
        <authorList>
            <consortium name="The Broad Institute Genomics Platform"/>
            <consortium name="The Broad Institute Genome Sequencing Center for Infectious Disease"/>
            <person name="Wu L."/>
            <person name="Ma J."/>
        </authorList>
    </citation>
    <scope>NUCLEOTIDE SEQUENCE [LARGE SCALE GENOMIC DNA]</scope>
    <source>
        <strain evidence="3">JCM 4505</strain>
    </source>
</reference>
<proteinExistence type="predicted"/>
<name>A0ABP3ENY3_9ACTN</name>
<sequence>MFTRLGLDAVTEAVYRGMLAHPQDGVAELAARLAMDGQDVRDALVRLSEMALVRICDDEGSQARVVDPRLAMELLLARQQAELTAQQQRMETARAAAAELIAVYAETPAPDSQAGLRYLQGIDAIRDQIELLSGEVREEFLTFAPGGPQAPENMRASRPLNRSMLERGIKMRTIYLDSIRRDQPTIEHAEWLESLGAQVRTVPTLPNRVIVFDRRAALIAADTGNTGAGAALVTSPGMITLLCSLFEHVWRSADPLGTTPRSEAGALSKQQLAVLRMMAEGRTDEAIANGLGVSSRTVRRTVTGLLSELNARSRFQAGVRAVQLGHLPATPD</sequence>
<dbReference type="EMBL" id="BAAABV010000006">
    <property type="protein sequence ID" value="GAA0272071.1"/>
    <property type="molecule type" value="Genomic_DNA"/>
</dbReference>
<dbReference type="Pfam" id="PF00196">
    <property type="entry name" value="GerE"/>
    <property type="match status" value="1"/>
</dbReference>
<gene>
    <name evidence="2" type="ORF">GCM10010302_07060</name>
</gene>
<dbReference type="CDD" id="cd06170">
    <property type="entry name" value="LuxR_C_like"/>
    <property type="match status" value="1"/>
</dbReference>
<dbReference type="PANTHER" id="PTHR34293">
    <property type="entry name" value="HTH-TYPE TRANSCRIPTIONAL REGULATOR TRMBL2"/>
    <property type="match status" value="1"/>
</dbReference>
<dbReference type="PANTHER" id="PTHR34293:SF1">
    <property type="entry name" value="HTH-TYPE TRANSCRIPTIONAL REGULATOR TRMBL2"/>
    <property type="match status" value="1"/>
</dbReference>
<keyword evidence="3" id="KW-1185">Reference proteome</keyword>
<dbReference type="InterPro" id="IPR016032">
    <property type="entry name" value="Sig_transdc_resp-reg_C-effctor"/>
</dbReference>
<dbReference type="InterPro" id="IPR051797">
    <property type="entry name" value="TrmB-like"/>
</dbReference>
<feature type="domain" description="HTH luxR-type" evidence="1">
    <location>
        <begin position="260"/>
        <end position="325"/>
    </location>
</feature>
<dbReference type="Proteomes" id="UP001501867">
    <property type="component" value="Unassembled WGS sequence"/>
</dbReference>
<dbReference type="Gene3D" id="1.10.10.10">
    <property type="entry name" value="Winged helix-like DNA-binding domain superfamily/Winged helix DNA-binding domain"/>
    <property type="match status" value="1"/>
</dbReference>
<dbReference type="RefSeq" id="WP_344152140.1">
    <property type="nucleotide sequence ID" value="NZ_BAAABV010000006.1"/>
</dbReference>
<evidence type="ECO:0000259" key="1">
    <source>
        <dbReference type="PROSITE" id="PS50043"/>
    </source>
</evidence>
<evidence type="ECO:0000313" key="3">
    <source>
        <dbReference type="Proteomes" id="UP001501867"/>
    </source>
</evidence>
<evidence type="ECO:0000313" key="2">
    <source>
        <dbReference type="EMBL" id="GAA0272071.1"/>
    </source>
</evidence>
<protein>
    <recommendedName>
        <fullName evidence="1">HTH luxR-type domain-containing protein</fullName>
    </recommendedName>
</protein>